<feature type="transmembrane region" description="Helical" evidence="1">
    <location>
        <begin position="12"/>
        <end position="31"/>
    </location>
</feature>
<feature type="domain" description="Photosynthetic reaction centre H subunit N-terminal" evidence="2">
    <location>
        <begin position="5"/>
        <end position="135"/>
    </location>
</feature>
<organism evidence="4 5">
    <name type="scientific">Magnetospirillum molischianum DSM 120</name>
    <dbReference type="NCBI Taxonomy" id="1150626"/>
    <lineage>
        <taxon>Bacteria</taxon>
        <taxon>Pseudomonadati</taxon>
        <taxon>Pseudomonadota</taxon>
        <taxon>Alphaproteobacteria</taxon>
        <taxon>Rhodospirillales</taxon>
        <taxon>Rhodospirillaceae</taxon>
        <taxon>Magnetospirillum</taxon>
    </lineage>
</organism>
<evidence type="ECO:0000259" key="3">
    <source>
        <dbReference type="Pfam" id="PF05239"/>
    </source>
</evidence>
<dbReference type="OrthoDB" id="8557487at2"/>
<keyword evidence="1" id="KW-0812">Transmembrane</keyword>
<dbReference type="AlphaFoldDB" id="H8FML8"/>
<feature type="domain" description="PRC-barrel" evidence="3">
    <location>
        <begin position="145"/>
        <end position="208"/>
    </location>
</feature>
<proteinExistence type="predicted"/>
<accession>H8FML8</accession>
<dbReference type="EMBL" id="CAHP01000001">
    <property type="protein sequence ID" value="CCG39606.1"/>
    <property type="molecule type" value="Genomic_DNA"/>
</dbReference>
<evidence type="ECO:0000259" key="2">
    <source>
        <dbReference type="Pfam" id="PF03967"/>
    </source>
</evidence>
<dbReference type="SUPFAM" id="SSF81490">
    <property type="entry name" value="Photosystem II reaction centre subunit H, transmembrane region"/>
    <property type="match status" value="1"/>
</dbReference>
<dbReference type="STRING" id="1150626.PHAMO_10031"/>
<dbReference type="SUPFAM" id="SSF50346">
    <property type="entry name" value="PRC-barrel domain"/>
    <property type="match status" value="1"/>
</dbReference>
<comment type="caution">
    <text evidence="4">The sequence shown here is derived from an EMBL/GenBank/DDBJ whole genome shotgun (WGS) entry which is preliminary data.</text>
</comment>
<dbReference type="GO" id="GO:0019684">
    <property type="term" value="P:photosynthesis, light reaction"/>
    <property type="evidence" value="ECO:0007669"/>
    <property type="project" value="InterPro"/>
</dbReference>
<dbReference type="InterPro" id="IPR015810">
    <property type="entry name" value="Photo_RC_H_N"/>
</dbReference>
<dbReference type="Pfam" id="PF03967">
    <property type="entry name" value="PRCH"/>
    <property type="match status" value="1"/>
</dbReference>
<dbReference type="InterPro" id="IPR027275">
    <property type="entry name" value="PRC-brl_dom"/>
</dbReference>
<name>H8FML8_MAGML</name>
<keyword evidence="5" id="KW-1185">Reference proteome</keyword>
<evidence type="ECO:0000313" key="5">
    <source>
        <dbReference type="Proteomes" id="UP000004169"/>
    </source>
</evidence>
<keyword evidence="1" id="KW-0472">Membrane</keyword>
<dbReference type="Proteomes" id="UP000004169">
    <property type="component" value="Unassembled WGS sequence"/>
</dbReference>
<sequence>MDIGAFTPYVDAAQLTLYAFWAFFAVLVYYLRSEDKREGYPLVTDGPNPERLIGFPPLPEPKTFVLRDGSTRTAPRAEALVPVTGAVPAYKFDGAPLIPTGNALLSGIGPAAWAERADTPDIDAEGHNRLVPLRVATDLSVASDDPDPRGFKVIGADGKVAGTVSDVWVDRGDLLIRYYEVAARTSETASARTVLIPAPLVKVHGDDKKVTTGSVPAAQFGAAPALSNPDRITLLEEDRVSAYFGGGYLLATADRSESWL</sequence>
<dbReference type="Gene3D" id="3.90.50.10">
    <property type="entry name" value="Photosynthetic Reaction Center, subunit H, domain 2"/>
    <property type="match status" value="1"/>
</dbReference>
<dbReference type="InterPro" id="IPR014747">
    <property type="entry name" value="Bac_photo_RC_H_C"/>
</dbReference>
<dbReference type="InterPro" id="IPR011033">
    <property type="entry name" value="PRC_barrel-like_sf"/>
</dbReference>
<dbReference type="InterPro" id="IPR005652">
    <property type="entry name" value="Photo_RC_H"/>
</dbReference>
<dbReference type="Gene3D" id="4.10.540.10">
    <property type="entry name" value="Photosynthetic reaction centre, H subunit, N-terminal domain"/>
    <property type="match status" value="1"/>
</dbReference>
<gene>
    <name evidence="4" type="primary">puhA</name>
    <name evidence="4" type="ORF">PHAMO_10031</name>
</gene>
<dbReference type="GO" id="GO:0030077">
    <property type="term" value="C:plasma membrane light-harvesting complex"/>
    <property type="evidence" value="ECO:0007669"/>
    <property type="project" value="InterPro"/>
</dbReference>
<reference evidence="4 5" key="1">
    <citation type="journal article" date="2012" name="J. Bacteriol.">
        <title>Draft Genome Sequence of the Purple Photosynthetic Bacterium Phaeospirillum molischianum DSM120, a Particularly Versatile Bacterium.</title>
        <authorList>
            <person name="Duquesne K."/>
            <person name="Prima V."/>
            <person name="Ji B."/>
            <person name="Rouy Z."/>
            <person name="Medigue C."/>
            <person name="Talla E."/>
            <person name="Sturgis J.N."/>
        </authorList>
    </citation>
    <scope>NUCLEOTIDE SEQUENCE [LARGE SCALE GENOMIC DNA]</scope>
    <source>
        <strain evidence="5">DSM120</strain>
    </source>
</reference>
<protein>
    <submittedName>
        <fullName evidence="4">Reaction center protein H chain (Photosynthetic reaction center H subunit)</fullName>
    </submittedName>
</protein>
<dbReference type="InterPro" id="IPR037097">
    <property type="entry name" value="Photo_RC_H_N_sf"/>
</dbReference>
<dbReference type="RefSeq" id="WP_002725188.1">
    <property type="nucleotide sequence ID" value="NZ_CAHP01000001.1"/>
</dbReference>
<dbReference type="NCBIfam" id="TIGR01150">
    <property type="entry name" value="puhA"/>
    <property type="match status" value="1"/>
</dbReference>
<evidence type="ECO:0000313" key="4">
    <source>
        <dbReference type="EMBL" id="CCG39606.1"/>
    </source>
</evidence>
<dbReference type="eggNOG" id="COG3861">
    <property type="taxonomic scope" value="Bacteria"/>
</dbReference>
<keyword evidence="1" id="KW-1133">Transmembrane helix</keyword>
<evidence type="ECO:0000256" key="1">
    <source>
        <dbReference type="SAM" id="Phobius"/>
    </source>
</evidence>
<dbReference type="Pfam" id="PF05239">
    <property type="entry name" value="PRC"/>
    <property type="match status" value="1"/>
</dbReference>